<dbReference type="RefSeq" id="WP_235355305.1">
    <property type="nucleotide sequence ID" value="NZ_CAWMDP010000005.1"/>
</dbReference>
<dbReference type="Gene3D" id="2.130.10.10">
    <property type="entry name" value="YVTN repeat-like/Quinoprotein amine dehydrogenase"/>
    <property type="match status" value="1"/>
</dbReference>
<dbReference type="EMBL" id="JYON01000018">
    <property type="protein sequence ID" value="KJH70792.1"/>
    <property type="molecule type" value="Genomic_DNA"/>
</dbReference>
<keyword evidence="1" id="KW-0472">Membrane</keyword>
<dbReference type="STRING" id="1618023.UH38_16330"/>
<dbReference type="InterPro" id="IPR015943">
    <property type="entry name" value="WD40/YVTN_repeat-like_dom_sf"/>
</dbReference>
<sequence>MKLLKSKGVRRFLGMIGGFVFAILGFGLLQLIEPIAIAPAQATLTQFSGRTLLIASDADMVATAYADAKLDRVAGIEDTLSIVPLPLNVQNPQLSKVRVSNSVMSFPHILAVSPNGSKAYVAEVRSRPVDSIEQFNTIDQMPEGKIISVVDIANPTQPKVMQTLKVGKNPAHISLSPDGQFLAINLAEKGKELAIAPIQPDGKLAAPTYFALNFPGSANSAVTWHPSGKFLAFTTAYDRDAGGAFIAFYQVQRKRDIEIQPYGNPIGVGNHFTMGKFTPDGKFLLVPDLKWRVYGQRQLNFLMNPQGELLAIQLDEQTRQPQVVSRLKVGLSPEGLAISPDGTLAATVNMRRTYLPNWLPAWRGRDRNSLSLVQIEPQSGQLSAIAEYGFEGLLPEDAIFDADGKSLAVVIYNERISSPKTGKVEFWNVVQQPEPKLERTRFNLEVVRGPHNLAIAR</sequence>
<name>A0A0D8ZR21_9CYAN</name>
<protein>
    <submittedName>
        <fullName evidence="2">Uncharacterized protein</fullName>
    </submittedName>
</protein>
<accession>A0A0D8ZR21</accession>
<reference evidence="2 3" key="1">
    <citation type="submission" date="2015-02" db="EMBL/GenBank/DDBJ databases">
        <title>Draft genome of a novel marine cyanobacterium (Chroococcales) isolated from South Atlantic Ocean.</title>
        <authorList>
            <person name="Rigonato J."/>
            <person name="Alvarenga D.O."/>
            <person name="Branco L.H."/>
            <person name="Varani A.M."/>
            <person name="Brandini F.P."/>
            <person name="Fiore M.F."/>
        </authorList>
    </citation>
    <scope>NUCLEOTIDE SEQUENCE [LARGE SCALE GENOMIC DNA]</scope>
    <source>
        <strain evidence="2 3">CENA595</strain>
    </source>
</reference>
<evidence type="ECO:0000313" key="3">
    <source>
        <dbReference type="Proteomes" id="UP000032452"/>
    </source>
</evidence>
<dbReference type="SUPFAM" id="SSF82171">
    <property type="entry name" value="DPP6 N-terminal domain-like"/>
    <property type="match status" value="1"/>
</dbReference>
<organism evidence="2 3">
    <name type="scientific">Aliterella atlantica CENA595</name>
    <dbReference type="NCBI Taxonomy" id="1618023"/>
    <lineage>
        <taxon>Bacteria</taxon>
        <taxon>Bacillati</taxon>
        <taxon>Cyanobacteriota</taxon>
        <taxon>Cyanophyceae</taxon>
        <taxon>Chroococcidiopsidales</taxon>
        <taxon>Aliterellaceae</taxon>
        <taxon>Aliterella</taxon>
    </lineage>
</organism>
<evidence type="ECO:0000313" key="2">
    <source>
        <dbReference type="EMBL" id="KJH70792.1"/>
    </source>
</evidence>
<keyword evidence="1" id="KW-0812">Transmembrane</keyword>
<proteinExistence type="predicted"/>
<feature type="transmembrane region" description="Helical" evidence="1">
    <location>
        <begin position="12"/>
        <end position="32"/>
    </location>
</feature>
<dbReference type="PANTHER" id="PTHR47197:SF3">
    <property type="entry name" value="DIHYDRO-HEME D1 DEHYDROGENASE"/>
    <property type="match status" value="1"/>
</dbReference>
<keyword evidence="3" id="KW-1185">Reference proteome</keyword>
<dbReference type="PANTHER" id="PTHR47197">
    <property type="entry name" value="PROTEIN NIRF"/>
    <property type="match status" value="1"/>
</dbReference>
<dbReference type="AlphaFoldDB" id="A0A0D8ZR21"/>
<keyword evidence="1" id="KW-1133">Transmembrane helix</keyword>
<comment type="caution">
    <text evidence="2">The sequence shown here is derived from an EMBL/GenBank/DDBJ whole genome shotgun (WGS) entry which is preliminary data.</text>
</comment>
<evidence type="ECO:0000256" key="1">
    <source>
        <dbReference type="SAM" id="Phobius"/>
    </source>
</evidence>
<gene>
    <name evidence="2" type="ORF">UH38_16330</name>
</gene>
<dbReference type="Proteomes" id="UP000032452">
    <property type="component" value="Unassembled WGS sequence"/>
</dbReference>
<dbReference type="InterPro" id="IPR051200">
    <property type="entry name" value="Host-pathogen_enzymatic-act"/>
</dbReference>